<keyword evidence="5" id="KW-0808">Transferase</keyword>
<keyword evidence="7" id="KW-0418">Kinase</keyword>
<dbReference type="EC" id="2.7.13.3" evidence="3"/>
<dbReference type="Pfam" id="PF00989">
    <property type="entry name" value="PAS"/>
    <property type="match status" value="1"/>
</dbReference>
<dbReference type="InterPro" id="IPR036097">
    <property type="entry name" value="HisK_dim/P_sf"/>
</dbReference>
<dbReference type="Gene3D" id="3.30.565.10">
    <property type="entry name" value="Histidine kinase-like ATPase, C-terminal domain"/>
    <property type="match status" value="1"/>
</dbReference>
<dbReference type="InterPro" id="IPR035965">
    <property type="entry name" value="PAS-like_dom_sf"/>
</dbReference>
<name>A0ABU7IRG1_9FLAO</name>
<dbReference type="PROSITE" id="PS50109">
    <property type="entry name" value="HIS_KIN"/>
    <property type="match status" value="1"/>
</dbReference>
<evidence type="ECO:0000256" key="6">
    <source>
        <dbReference type="ARBA" id="ARBA00022692"/>
    </source>
</evidence>
<dbReference type="InterPro" id="IPR005467">
    <property type="entry name" value="His_kinase_dom"/>
</dbReference>
<keyword evidence="9 11" id="KW-0472">Membrane</keyword>
<dbReference type="Pfam" id="PF02518">
    <property type="entry name" value="HATPase_c"/>
    <property type="match status" value="1"/>
</dbReference>
<organism evidence="15 16">
    <name type="scientific">Maribacter cobaltidurans</name>
    <dbReference type="NCBI Taxonomy" id="1178778"/>
    <lineage>
        <taxon>Bacteria</taxon>
        <taxon>Pseudomonadati</taxon>
        <taxon>Bacteroidota</taxon>
        <taxon>Flavobacteriia</taxon>
        <taxon>Flavobacteriales</taxon>
        <taxon>Flavobacteriaceae</taxon>
        <taxon>Maribacter</taxon>
    </lineage>
</organism>
<evidence type="ECO:0000256" key="3">
    <source>
        <dbReference type="ARBA" id="ARBA00012438"/>
    </source>
</evidence>
<dbReference type="PROSITE" id="PS50112">
    <property type="entry name" value="PAS"/>
    <property type="match status" value="1"/>
</dbReference>
<dbReference type="PROSITE" id="PS50839">
    <property type="entry name" value="CHASE"/>
    <property type="match status" value="1"/>
</dbReference>
<keyword evidence="8 11" id="KW-1133">Transmembrane helix</keyword>
<evidence type="ECO:0000256" key="4">
    <source>
        <dbReference type="ARBA" id="ARBA00022553"/>
    </source>
</evidence>
<dbReference type="EMBL" id="JAZDDG010000002">
    <property type="protein sequence ID" value="MEE1975258.1"/>
    <property type="molecule type" value="Genomic_DNA"/>
</dbReference>
<dbReference type="Pfam" id="PF03924">
    <property type="entry name" value="CHASE"/>
    <property type="match status" value="1"/>
</dbReference>
<dbReference type="SUPFAM" id="SSF55874">
    <property type="entry name" value="ATPase domain of HSP90 chaperone/DNA topoisomerase II/histidine kinase"/>
    <property type="match status" value="1"/>
</dbReference>
<evidence type="ECO:0000256" key="5">
    <source>
        <dbReference type="ARBA" id="ARBA00022679"/>
    </source>
</evidence>
<dbReference type="SUPFAM" id="SSF47384">
    <property type="entry name" value="Homodimeric domain of signal transducing histidine kinase"/>
    <property type="match status" value="1"/>
</dbReference>
<feature type="domain" description="CHASE" evidence="14">
    <location>
        <begin position="110"/>
        <end position="195"/>
    </location>
</feature>
<keyword evidence="16" id="KW-1185">Reference proteome</keyword>
<gene>
    <name evidence="15" type="ORF">V1I91_04215</name>
</gene>
<dbReference type="PANTHER" id="PTHR42878">
    <property type="entry name" value="TWO-COMPONENT HISTIDINE KINASE"/>
    <property type="match status" value="1"/>
</dbReference>
<dbReference type="Gene3D" id="3.30.450.20">
    <property type="entry name" value="PAS domain"/>
    <property type="match status" value="1"/>
</dbReference>
<evidence type="ECO:0000259" key="12">
    <source>
        <dbReference type="PROSITE" id="PS50109"/>
    </source>
</evidence>
<evidence type="ECO:0000256" key="7">
    <source>
        <dbReference type="ARBA" id="ARBA00022777"/>
    </source>
</evidence>
<dbReference type="PANTHER" id="PTHR42878:SF15">
    <property type="entry name" value="BACTERIOPHYTOCHROME"/>
    <property type="match status" value="1"/>
</dbReference>
<dbReference type="SMART" id="SM00388">
    <property type="entry name" value="HisKA"/>
    <property type="match status" value="1"/>
</dbReference>
<evidence type="ECO:0000256" key="10">
    <source>
        <dbReference type="SAM" id="Coils"/>
    </source>
</evidence>
<feature type="transmembrane region" description="Helical" evidence="11">
    <location>
        <begin position="249"/>
        <end position="271"/>
    </location>
</feature>
<dbReference type="InterPro" id="IPR000014">
    <property type="entry name" value="PAS"/>
</dbReference>
<evidence type="ECO:0000259" key="13">
    <source>
        <dbReference type="PROSITE" id="PS50112"/>
    </source>
</evidence>
<comment type="subcellular location">
    <subcellularLocation>
        <location evidence="2">Membrane</location>
    </subcellularLocation>
</comment>
<dbReference type="InterPro" id="IPR003661">
    <property type="entry name" value="HisK_dim/P_dom"/>
</dbReference>
<evidence type="ECO:0000256" key="2">
    <source>
        <dbReference type="ARBA" id="ARBA00004370"/>
    </source>
</evidence>
<dbReference type="SMART" id="SM00387">
    <property type="entry name" value="HATPase_c"/>
    <property type="match status" value="1"/>
</dbReference>
<comment type="catalytic activity">
    <reaction evidence="1">
        <text>ATP + protein L-histidine = ADP + protein N-phospho-L-histidine.</text>
        <dbReference type="EC" id="2.7.13.3"/>
    </reaction>
</comment>
<dbReference type="InterPro" id="IPR006189">
    <property type="entry name" value="CHASE_dom"/>
</dbReference>
<keyword evidence="6 11" id="KW-0812">Transmembrane</keyword>
<reference evidence="15 16" key="1">
    <citation type="submission" date="2024-01" db="EMBL/GenBank/DDBJ databases">
        <title>Maribacter spp. originated from different algae showed divergent polysaccharides utilization ability.</title>
        <authorList>
            <person name="Wang H."/>
            <person name="Wu Y."/>
        </authorList>
    </citation>
    <scope>NUCLEOTIDE SEQUENCE [LARGE SCALE GENOMIC DNA]</scope>
    <source>
        <strain evidence="15 16">PR1</strain>
    </source>
</reference>
<dbReference type="Gene3D" id="3.30.450.350">
    <property type="entry name" value="CHASE domain"/>
    <property type="match status" value="1"/>
</dbReference>
<dbReference type="InterPro" id="IPR013767">
    <property type="entry name" value="PAS_fold"/>
</dbReference>
<evidence type="ECO:0000256" key="8">
    <source>
        <dbReference type="ARBA" id="ARBA00022989"/>
    </source>
</evidence>
<evidence type="ECO:0000259" key="14">
    <source>
        <dbReference type="PROSITE" id="PS50839"/>
    </source>
</evidence>
<dbReference type="CDD" id="cd00130">
    <property type="entry name" value="PAS"/>
    <property type="match status" value="1"/>
</dbReference>
<evidence type="ECO:0000256" key="9">
    <source>
        <dbReference type="ARBA" id="ARBA00023136"/>
    </source>
</evidence>
<accession>A0ABU7IRG1</accession>
<proteinExistence type="predicted"/>
<dbReference type="PRINTS" id="PR00344">
    <property type="entry name" value="BCTRLSENSOR"/>
</dbReference>
<dbReference type="Gene3D" id="1.10.287.130">
    <property type="match status" value="1"/>
</dbReference>
<dbReference type="SMART" id="SM01079">
    <property type="entry name" value="CHASE"/>
    <property type="match status" value="1"/>
</dbReference>
<feature type="transmembrane region" description="Helical" evidence="11">
    <location>
        <begin position="14"/>
        <end position="33"/>
    </location>
</feature>
<keyword evidence="10" id="KW-0175">Coiled coil</keyword>
<dbReference type="CDD" id="cd00082">
    <property type="entry name" value="HisKA"/>
    <property type="match status" value="1"/>
</dbReference>
<sequence length="648" mass="72982">MRNPLKKIKLSSPVIPGLLVFLIILSITTFVAYQRYLILKSSEEDGVSRQATRIDREIKNVLNQGFSSTQSLAFLVENYGVPQDFSNISQLLLKTNTSVDALELVDSSGVITHVYPIEENEVLGFNILMDSVGKPGAVRTIEKGEYYIAGPINLKQGGSGFVCRTPIYTNNEFSGFAAAVIKLSTLLSAISLDSLEQSQYSYQLSKVNPDGSEKIFFSSQKKLQENALNRSITDYNGEWKLYVISNKSFALGGVLALGILGVFLSILAGFYTNSILERPIKLKKMVEDKTLLLRESEQKFKSLIEQASDGIFLTDFNGNMIDANIRGVEMFGYSKSELLKQNIKNLATNEELENLPIRFQELNLGQSVLSERQLLRKDKSSFYGEVSAKKLNDGVILGIVRDISERKEERKKLENKNRELKKTNSELDSFVYSASHELRAPLTSLLGLVDIMKKEESESEKLVNLNMMENSITRLDDFIGEIIQYSQNKHLDVKIEKINFSTLIDRSLEDLWYLKNTSGINVVKEINNKEPFFSDKRRVTVLLNNFISNAIKYHDLEKRSPSIWINVIINSKEASIIIKDNGMGIDKESQTKIYNMFYRATAKVMGSGIGLFIVQEILEKLRGSVSLESELNMGSTFTIKLPNMAPKN</sequence>
<dbReference type="SMART" id="SM00091">
    <property type="entry name" value="PAS"/>
    <property type="match status" value="1"/>
</dbReference>
<dbReference type="NCBIfam" id="TIGR00229">
    <property type="entry name" value="sensory_box"/>
    <property type="match status" value="1"/>
</dbReference>
<evidence type="ECO:0000313" key="15">
    <source>
        <dbReference type="EMBL" id="MEE1975258.1"/>
    </source>
</evidence>
<protein>
    <recommendedName>
        <fullName evidence="3">histidine kinase</fullName>
        <ecNumber evidence="3">2.7.13.3</ecNumber>
    </recommendedName>
</protein>
<dbReference type="InterPro" id="IPR003594">
    <property type="entry name" value="HATPase_dom"/>
</dbReference>
<dbReference type="InterPro" id="IPR036890">
    <property type="entry name" value="HATPase_C_sf"/>
</dbReference>
<dbReference type="InterPro" id="IPR050351">
    <property type="entry name" value="BphY/WalK/GraS-like"/>
</dbReference>
<dbReference type="InterPro" id="IPR004358">
    <property type="entry name" value="Sig_transdc_His_kin-like_C"/>
</dbReference>
<feature type="domain" description="PAS" evidence="13">
    <location>
        <begin position="296"/>
        <end position="355"/>
    </location>
</feature>
<evidence type="ECO:0000256" key="1">
    <source>
        <dbReference type="ARBA" id="ARBA00000085"/>
    </source>
</evidence>
<dbReference type="SUPFAM" id="SSF55785">
    <property type="entry name" value="PYP-like sensor domain (PAS domain)"/>
    <property type="match status" value="1"/>
</dbReference>
<dbReference type="RefSeq" id="WP_272650086.1">
    <property type="nucleotide sequence ID" value="NZ_JAZDDG010000002.1"/>
</dbReference>
<dbReference type="Pfam" id="PF00512">
    <property type="entry name" value="HisKA"/>
    <property type="match status" value="1"/>
</dbReference>
<feature type="domain" description="Histidine kinase" evidence="12">
    <location>
        <begin position="433"/>
        <end position="645"/>
    </location>
</feature>
<keyword evidence="4" id="KW-0597">Phosphoprotein</keyword>
<dbReference type="CDD" id="cd00075">
    <property type="entry name" value="HATPase"/>
    <property type="match status" value="1"/>
</dbReference>
<dbReference type="Proteomes" id="UP001356308">
    <property type="component" value="Unassembled WGS sequence"/>
</dbReference>
<evidence type="ECO:0000313" key="16">
    <source>
        <dbReference type="Proteomes" id="UP001356308"/>
    </source>
</evidence>
<dbReference type="InterPro" id="IPR042240">
    <property type="entry name" value="CHASE_sf"/>
</dbReference>
<evidence type="ECO:0000256" key="11">
    <source>
        <dbReference type="SAM" id="Phobius"/>
    </source>
</evidence>
<feature type="coiled-coil region" evidence="10">
    <location>
        <begin position="403"/>
        <end position="430"/>
    </location>
</feature>
<comment type="caution">
    <text evidence="15">The sequence shown here is derived from an EMBL/GenBank/DDBJ whole genome shotgun (WGS) entry which is preliminary data.</text>
</comment>